<evidence type="ECO:0000313" key="1">
    <source>
        <dbReference type="EMBL" id="GAA2718559.1"/>
    </source>
</evidence>
<protein>
    <submittedName>
        <fullName evidence="1">Kinase</fullName>
    </submittedName>
</protein>
<keyword evidence="1" id="KW-0808">Transferase</keyword>
<dbReference type="Proteomes" id="UP001500886">
    <property type="component" value="Unassembled WGS sequence"/>
</dbReference>
<dbReference type="EMBL" id="BAAASL010000011">
    <property type="protein sequence ID" value="GAA2718559.1"/>
    <property type="molecule type" value="Genomic_DNA"/>
</dbReference>
<gene>
    <name evidence="1" type="ORF">GCM10010315_34280</name>
</gene>
<keyword evidence="2" id="KW-1185">Reference proteome</keyword>
<dbReference type="InterPro" id="IPR027417">
    <property type="entry name" value="P-loop_NTPase"/>
</dbReference>
<comment type="caution">
    <text evidence="1">The sequence shown here is derived from an EMBL/GenBank/DDBJ whole genome shotgun (WGS) entry which is preliminary data.</text>
</comment>
<dbReference type="CDD" id="cd02019">
    <property type="entry name" value="NK"/>
    <property type="match status" value="1"/>
</dbReference>
<accession>A0ABP6G7M1</accession>
<evidence type="ECO:0000313" key="2">
    <source>
        <dbReference type="Proteomes" id="UP001500886"/>
    </source>
</evidence>
<proteinExistence type="predicted"/>
<dbReference type="SUPFAM" id="SSF52540">
    <property type="entry name" value="P-loop containing nucleoside triphosphate hydrolases"/>
    <property type="match status" value="1"/>
</dbReference>
<organism evidence="1 2">
    <name type="scientific">Streptomyces luteosporeus</name>
    <dbReference type="NCBI Taxonomy" id="173856"/>
    <lineage>
        <taxon>Bacteria</taxon>
        <taxon>Bacillati</taxon>
        <taxon>Actinomycetota</taxon>
        <taxon>Actinomycetes</taxon>
        <taxon>Kitasatosporales</taxon>
        <taxon>Streptomycetaceae</taxon>
        <taxon>Streptomyces</taxon>
    </lineage>
</organism>
<dbReference type="Pfam" id="PF13671">
    <property type="entry name" value="AAA_33"/>
    <property type="match status" value="1"/>
</dbReference>
<keyword evidence="1" id="KW-0418">Kinase</keyword>
<dbReference type="GO" id="GO:0016301">
    <property type="term" value="F:kinase activity"/>
    <property type="evidence" value="ECO:0007669"/>
    <property type="project" value="UniProtKB-KW"/>
</dbReference>
<dbReference type="Gene3D" id="3.40.50.300">
    <property type="entry name" value="P-loop containing nucleotide triphosphate hydrolases"/>
    <property type="match status" value="1"/>
</dbReference>
<name>A0ABP6G7M1_9ACTN</name>
<dbReference type="RefSeq" id="WP_344436192.1">
    <property type="nucleotide sequence ID" value="NZ_BAAASL010000011.1"/>
</dbReference>
<reference evidence="2" key="1">
    <citation type="journal article" date="2019" name="Int. J. Syst. Evol. Microbiol.">
        <title>The Global Catalogue of Microorganisms (GCM) 10K type strain sequencing project: providing services to taxonomists for standard genome sequencing and annotation.</title>
        <authorList>
            <consortium name="The Broad Institute Genomics Platform"/>
            <consortium name="The Broad Institute Genome Sequencing Center for Infectious Disease"/>
            <person name="Wu L."/>
            <person name="Ma J."/>
        </authorList>
    </citation>
    <scope>NUCLEOTIDE SEQUENCE [LARGE SCALE GENOMIC DNA]</scope>
    <source>
        <strain evidence="2">JCM 4542</strain>
    </source>
</reference>
<sequence>MKGCTGTADTRLMVLRGNSGSGKTTTARAVRERYGSGLAIVSQDTVRREILYEAHGPVRATPGLIDVITRQCLDEGFHVILEGIFSAGRWGELLHRLAADHRGTSRFFYFDLPFDETLRRHATRPEASEFGESKMREWYGPADLLDGMDETLIKQGSTLEETVRTVMAEAGLEPQPAQ</sequence>